<evidence type="ECO:0000313" key="3">
    <source>
        <dbReference type="Proteomes" id="UP000694846"/>
    </source>
</evidence>
<protein>
    <submittedName>
        <fullName evidence="4">Uncharacterized protein LOC112694476</fullName>
    </submittedName>
</protein>
<sequence>MISPVLLRIRIPSFLETGSSDYDSDVEKLYITKTKESTVPSSQLFKDNSYYDSAPENGLYKINQQEPSTSQTAVSYSSRIQPIISLSTRANKSADESDQAFRKCVRRSLANLKYDTEHFHKRFDAQESLLEKILAKLDSKGSAMASNNDEYNDVALGVIDNDEDLNNMEEKLVNDKPYRNAVIILLSRFVGNTLPETIRKIMQRLFTDQFLSKYSFVGFKGKHQFSTLQCCSIIYDIVRKMKKFKDTSNIDIEKPIKNWMAQATPRMKKMAEKSLQTNHDDDNLIDNNT</sequence>
<dbReference type="Pfam" id="PF16064">
    <property type="entry name" value="DUF4806"/>
    <property type="match status" value="1"/>
</dbReference>
<accession>A0A8B8GTV5</accession>
<dbReference type="OrthoDB" id="6615926at2759"/>
<organism evidence="3 4">
    <name type="scientific">Sipha flava</name>
    <name type="common">yellow sugarcane aphid</name>
    <dbReference type="NCBI Taxonomy" id="143950"/>
    <lineage>
        <taxon>Eukaryota</taxon>
        <taxon>Metazoa</taxon>
        <taxon>Ecdysozoa</taxon>
        <taxon>Arthropoda</taxon>
        <taxon>Hexapoda</taxon>
        <taxon>Insecta</taxon>
        <taxon>Pterygota</taxon>
        <taxon>Neoptera</taxon>
        <taxon>Paraneoptera</taxon>
        <taxon>Hemiptera</taxon>
        <taxon>Sternorrhyncha</taxon>
        <taxon>Aphidomorpha</taxon>
        <taxon>Aphidoidea</taxon>
        <taxon>Aphididae</taxon>
        <taxon>Sipha</taxon>
    </lineage>
</organism>
<feature type="domain" description="DUF4806" evidence="2">
    <location>
        <begin position="159"/>
        <end position="228"/>
    </location>
</feature>
<dbReference type="PANTHER" id="PTHR34153:SF2">
    <property type="entry name" value="SI:CH211-262H13.3-RELATED"/>
    <property type="match status" value="1"/>
</dbReference>
<keyword evidence="3" id="KW-1185">Reference proteome</keyword>
<dbReference type="Proteomes" id="UP000694846">
    <property type="component" value="Unplaced"/>
</dbReference>
<dbReference type="GeneID" id="112694476"/>
<proteinExistence type="predicted"/>
<dbReference type="PANTHER" id="PTHR34153">
    <property type="entry name" value="SI:CH211-262H13.3-RELATED-RELATED"/>
    <property type="match status" value="1"/>
</dbReference>
<name>A0A8B8GTV5_9HEMI</name>
<gene>
    <name evidence="4" type="primary">LOC112694476</name>
</gene>
<evidence type="ECO:0000259" key="2">
    <source>
        <dbReference type="Pfam" id="PF16064"/>
    </source>
</evidence>
<reference evidence="4" key="1">
    <citation type="submission" date="2025-08" db="UniProtKB">
        <authorList>
            <consortium name="RefSeq"/>
        </authorList>
    </citation>
    <scope>IDENTIFICATION</scope>
    <source>
        <tissue evidence="4">Whole body</tissue>
    </source>
</reference>
<dbReference type="InterPro" id="IPR032071">
    <property type="entry name" value="DUF4806"/>
</dbReference>
<evidence type="ECO:0000256" key="1">
    <source>
        <dbReference type="SAM" id="MobiDB-lite"/>
    </source>
</evidence>
<dbReference type="RefSeq" id="XP_025425727.1">
    <property type="nucleotide sequence ID" value="XM_025569942.1"/>
</dbReference>
<feature type="region of interest" description="Disordered" evidence="1">
    <location>
        <begin position="270"/>
        <end position="289"/>
    </location>
</feature>
<evidence type="ECO:0000313" key="4">
    <source>
        <dbReference type="RefSeq" id="XP_025425727.1"/>
    </source>
</evidence>
<dbReference type="AlphaFoldDB" id="A0A8B8GTV5"/>